<gene>
    <name evidence="1" type="ORF">VSH64_10330</name>
</gene>
<proteinExistence type="predicted"/>
<dbReference type="RefSeq" id="WP_326835308.1">
    <property type="nucleotide sequence ID" value="NZ_CP142149.1"/>
</dbReference>
<organism evidence="1 2">
    <name type="scientific">Amycolatopsis rhabdoformis</name>
    <dbReference type="NCBI Taxonomy" id="1448059"/>
    <lineage>
        <taxon>Bacteria</taxon>
        <taxon>Bacillati</taxon>
        <taxon>Actinomycetota</taxon>
        <taxon>Actinomycetes</taxon>
        <taxon>Pseudonocardiales</taxon>
        <taxon>Pseudonocardiaceae</taxon>
        <taxon>Amycolatopsis</taxon>
    </lineage>
</organism>
<evidence type="ECO:0000313" key="1">
    <source>
        <dbReference type="EMBL" id="WSE32501.1"/>
    </source>
</evidence>
<accession>A0ABZ1IFH5</accession>
<sequence>MTANPRLTRGLFDDAAVFPPGLMPLPEAVSAHARHRTAPYAELVGPLVLAASTLDELEPLLLQGELLDLSVTCPQGAAQLPAVFAAADRLPVRLRGVEVAMPPQASVAEFFAALDTASDAGPGEVPVFVEVPRDSRGAEVVTTLANTGYLAKFRTGGVTAELYPGVAELAAAIALVVAAGVAFKATAGLHHAIRNTDPATGFDQHGFLNLLAAVGAALDGADERELAAVLADRDGAAVAARASALDADAVRSRFLSFGTCSVLEPLAELVDLGVVPDPDSEGTPA</sequence>
<name>A0ABZ1IFH5_9PSEU</name>
<protein>
    <recommendedName>
        <fullName evidence="3">Transaldolase</fullName>
    </recommendedName>
</protein>
<keyword evidence="2" id="KW-1185">Reference proteome</keyword>
<evidence type="ECO:0000313" key="2">
    <source>
        <dbReference type="Proteomes" id="UP001330812"/>
    </source>
</evidence>
<reference evidence="1 2" key="1">
    <citation type="journal article" date="2015" name="Int. J. Syst. Evol. Microbiol.">
        <title>Amycolatopsis rhabdoformis sp. nov., an actinomycete isolated from a tropical forest soil.</title>
        <authorList>
            <person name="Souza W.R."/>
            <person name="Silva R.E."/>
            <person name="Goodfellow M."/>
            <person name="Busarakam K."/>
            <person name="Figueiro F.S."/>
            <person name="Ferreira D."/>
            <person name="Rodrigues-Filho E."/>
            <person name="Moraes L.A.B."/>
            <person name="Zucchi T.D."/>
        </authorList>
    </citation>
    <scope>NUCLEOTIDE SEQUENCE [LARGE SCALE GENOMIC DNA]</scope>
    <source>
        <strain evidence="1 2">NCIMB 14900</strain>
    </source>
</reference>
<dbReference type="Proteomes" id="UP001330812">
    <property type="component" value="Chromosome"/>
</dbReference>
<dbReference type="EMBL" id="CP142149">
    <property type="protein sequence ID" value="WSE32501.1"/>
    <property type="molecule type" value="Genomic_DNA"/>
</dbReference>
<evidence type="ECO:0008006" key="3">
    <source>
        <dbReference type="Google" id="ProtNLM"/>
    </source>
</evidence>